<gene>
    <name evidence="2" type="ORF">LECACI_7A002231</name>
</gene>
<proteinExistence type="predicted"/>
<protein>
    <submittedName>
        <fullName evidence="2">Uncharacterized protein</fullName>
    </submittedName>
</protein>
<dbReference type="Proteomes" id="UP001296104">
    <property type="component" value="Unassembled WGS sequence"/>
</dbReference>
<feature type="chain" id="PRO_5042470299" evidence="1">
    <location>
        <begin position="24"/>
        <end position="151"/>
    </location>
</feature>
<organism evidence="2 3">
    <name type="scientific">Lecanosticta acicola</name>
    <dbReference type="NCBI Taxonomy" id="111012"/>
    <lineage>
        <taxon>Eukaryota</taxon>
        <taxon>Fungi</taxon>
        <taxon>Dikarya</taxon>
        <taxon>Ascomycota</taxon>
        <taxon>Pezizomycotina</taxon>
        <taxon>Dothideomycetes</taxon>
        <taxon>Dothideomycetidae</taxon>
        <taxon>Mycosphaerellales</taxon>
        <taxon>Mycosphaerellaceae</taxon>
        <taxon>Lecanosticta</taxon>
    </lineage>
</organism>
<keyword evidence="3" id="KW-1185">Reference proteome</keyword>
<reference evidence="2" key="1">
    <citation type="submission" date="2023-11" db="EMBL/GenBank/DDBJ databases">
        <authorList>
            <person name="Alioto T."/>
            <person name="Alioto T."/>
            <person name="Gomez Garrido J."/>
        </authorList>
    </citation>
    <scope>NUCLEOTIDE SEQUENCE</scope>
</reference>
<comment type="caution">
    <text evidence="2">The sequence shown here is derived from an EMBL/GenBank/DDBJ whole genome shotgun (WGS) entry which is preliminary data.</text>
</comment>
<name>A0AAI8YUI7_9PEZI</name>
<dbReference type="AlphaFoldDB" id="A0AAI8YUI7"/>
<keyword evidence="1" id="KW-0732">Signal</keyword>
<evidence type="ECO:0000256" key="1">
    <source>
        <dbReference type="SAM" id="SignalP"/>
    </source>
</evidence>
<dbReference type="EMBL" id="CAVMBE010000009">
    <property type="protein sequence ID" value="CAK3886324.1"/>
    <property type="molecule type" value="Genomic_DNA"/>
</dbReference>
<evidence type="ECO:0000313" key="3">
    <source>
        <dbReference type="Proteomes" id="UP001296104"/>
    </source>
</evidence>
<accession>A0AAI8YUI7</accession>
<evidence type="ECO:0000313" key="2">
    <source>
        <dbReference type="EMBL" id="CAK3886324.1"/>
    </source>
</evidence>
<sequence>MRFFDISATALVAAAAVFHGASAAAPDTYDQAAAPPSYNSWTSATTTYTTTRTVLRVVETLTATRNGTTSAYTSTSSSTVPIMAPTGTGSIMTFSNRTSTVLGTGAGPTGTGASSSSGYIPPPQQTGAAGKLGAEAVGLAAIAGIIGLAAL</sequence>
<feature type="signal peptide" evidence="1">
    <location>
        <begin position="1"/>
        <end position="23"/>
    </location>
</feature>